<evidence type="ECO:0000313" key="1">
    <source>
        <dbReference type="EMBL" id="MBK1871154.1"/>
    </source>
</evidence>
<comment type="caution">
    <text evidence="1">The sequence shown here is derived from an EMBL/GenBank/DDBJ whole genome shotgun (WGS) entry which is preliminary data.</text>
</comment>
<proteinExistence type="predicted"/>
<name>A0ACC5REM4_9HYPH</name>
<sequence length="62" mass="6931">MASIKSFLPFWRHKASAPESEAIMAPPDDFGTACGFELQFDRLMDDPTAPRDALFPIRSCRA</sequence>
<dbReference type="Proteomes" id="UP000616151">
    <property type="component" value="Unassembled WGS sequence"/>
</dbReference>
<organism evidence="1 2">
    <name type="scientific">Taklimakanibacter albus</name>
    <dbReference type="NCBI Taxonomy" id="2800327"/>
    <lineage>
        <taxon>Bacteria</taxon>
        <taxon>Pseudomonadati</taxon>
        <taxon>Pseudomonadota</taxon>
        <taxon>Alphaproteobacteria</taxon>
        <taxon>Hyphomicrobiales</taxon>
        <taxon>Aestuariivirgaceae</taxon>
        <taxon>Taklimakanibacter</taxon>
    </lineage>
</organism>
<keyword evidence="2" id="KW-1185">Reference proteome</keyword>
<dbReference type="EMBL" id="JAENHL010000008">
    <property type="protein sequence ID" value="MBK1871154.1"/>
    <property type="molecule type" value="Genomic_DNA"/>
</dbReference>
<gene>
    <name evidence="1" type="ORF">JHL16_32610</name>
</gene>
<accession>A0ACC5REM4</accession>
<protein>
    <submittedName>
        <fullName evidence="1">Uncharacterized protein</fullName>
    </submittedName>
</protein>
<evidence type="ECO:0000313" key="2">
    <source>
        <dbReference type="Proteomes" id="UP000616151"/>
    </source>
</evidence>
<reference evidence="1" key="1">
    <citation type="submission" date="2021-01" db="EMBL/GenBank/DDBJ databases">
        <authorList>
            <person name="Sun Q."/>
        </authorList>
    </citation>
    <scope>NUCLEOTIDE SEQUENCE</scope>
    <source>
        <strain evidence="1">YIM B02566</strain>
    </source>
</reference>